<proteinExistence type="predicted"/>
<sequence length="270" mass="30780">MAINVDRFKNDLDALIEQGDLLKVGMILDMKGKKYFRENVFGESSDDEAAAAIKRIPEFKTEYESWYSESLALLRQLLPDRINDFRALYEKPKSRKNIEYGNYVIQDYMQNLAVTTPYGETKVDRSAAEPQFNQQVAILKSAKKRFESSIFEIRQLVQADLFDSEIEASLELFKNGFLRAAGAIAGVVIERHLKQVCDDHNIKITKANPGIAVLNQALRDGNVIDIPQWRFNQHIADIRNICDHSKSQDPTKEQVQDLIDGTKKILKTVA</sequence>
<name>A0A9X2HPL4_9SPHN</name>
<evidence type="ECO:0000313" key="1">
    <source>
        <dbReference type="EMBL" id="MCP3734813.1"/>
    </source>
</evidence>
<dbReference type="Proteomes" id="UP001139486">
    <property type="component" value="Unassembled WGS sequence"/>
</dbReference>
<evidence type="ECO:0000313" key="2">
    <source>
        <dbReference type="Proteomes" id="UP001139486"/>
    </source>
</evidence>
<organism evidence="1 2">
    <name type="scientific">Sphingomonas liriopis</name>
    <dbReference type="NCBI Taxonomy" id="2949094"/>
    <lineage>
        <taxon>Bacteria</taxon>
        <taxon>Pseudomonadati</taxon>
        <taxon>Pseudomonadota</taxon>
        <taxon>Alphaproteobacteria</taxon>
        <taxon>Sphingomonadales</taxon>
        <taxon>Sphingomonadaceae</taxon>
        <taxon>Sphingomonas</taxon>
    </lineage>
</organism>
<keyword evidence="2" id="KW-1185">Reference proteome</keyword>
<accession>A0A9X2HPL4</accession>
<reference evidence="1" key="1">
    <citation type="submission" date="2022-05" db="EMBL/GenBank/DDBJ databases">
        <title>Sphingomonas sp. strain RP10 Genome sequencing and assembly.</title>
        <authorList>
            <person name="Kim I."/>
        </authorList>
    </citation>
    <scope>NUCLEOTIDE SEQUENCE</scope>
    <source>
        <strain evidence="1">RP10</strain>
    </source>
</reference>
<dbReference type="AlphaFoldDB" id="A0A9X2HPL4"/>
<comment type="caution">
    <text evidence="1">The sequence shown here is derived from an EMBL/GenBank/DDBJ whole genome shotgun (WGS) entry which is preliminary data.</text>
</comment>
<protein>
    <recommendedName>
        <fullName evidence="3">DUF4145 domain-containing protein</fullName>
    </recommendedName>
</protein>
<dbReference type="EMBL" id="JAMLDY010000008">
    <property type="protein sequence ID" value="MCP3734813.1"/>
    <property type="molecule type" value="Genomic_DNA"/>
</dbReference>
<gene>
    <name evidence="1" type="ORF">M9979_08010</name>
</gene>
<evidence type="ECO:0008006" key="3">
    <source>
        <dbReference type="Google" id="ProtNLM"/>
    </source>
</evidence>
<dbReference type="RefSeq" id="WP_254288834.1">
    <property type="nucleotide sequence ID" value="NZ_JAMLDY010000008.1"/>
</dbReference>